<accession>K1TIS8</accession>
<dbReference type="EMBL" id="AJWZ01006676">
    <property type="protein sequence ID" value="EKC59101.1"/>
    <property type="molecule type" value="Genomic_DNA"/>
</dbReference>
<name>K1TIS8_9ZZZZ</name>
<dbReference type="InterPro" id="IPR001667">
    <property type="entry name" value="DDH_dom"/>
</dbReference>
<dbReference type="SUPFAM" id="SSF64182">
    <property type="entry name" value="DHH phosphoesterases"/>
    <property type="match status" value="1"/>
</dbReference>
<feature type="non-terminal residue" evidence="2">
    <location>
        <position position="168"/>
    </location>
</feature>
<evidence type="ECO:0000259" key="1">
    <source>
        <dbReference type="Pfam" id="PF01368"/>
    </source>
</evidence>
<keyword evidence="2" id="KW-0269">Exonuclease</keyword>
<dbReference type="PANTHER" id="PTHR30255:SF2">
    <property type="entry name" value="SINGLE-STRANDED-DNA-SPECIFIC EXONUCLEASE RECJ"/>
    <property type="match status" value="1"/>
</dbReference>
<proteinExistence type="predicted"/>
<organism evidence="2">
    <name type="scientific">human gut metagenome</name>
    <dbReference type="NCBI Taxonomy" id="408170"/>
    <lineage>
        <taxon>unclassified sequences</taxon>
        <taxon>metagenomes</taxon>
        <taxon>organismal metagenomes</taxon>
    </lineage>
</organism>
<dbReference type="AlphaFoldDB" id="K1TIS8"/>
<keyword evidence="2" id="KW-0540">Nuclease</keyword>
<feature type="domain" description="DDH" evidence="1">
    <location>
        <begin position="1"/>
        <end position="67"/>
    </location>
</feature>
<keyword evidence="2" id="KW-0378">Hydrolase</keyword>
<dbReference type="Pfam" id="PF01368">
    <property type="entry name" value="DHH"/>
    <property type="match status" value="1"/>
</dbReference>
<dbReference type="InterPro" id="IPR038763">
    <property type="entry name" value="DHH_sf"/>
</dbReference>
<evidence type="ECO:0000313" key="2">
    <source>
        <dbReference type="EMBL" id="EKC59101.1"/>
    </source>
</evidence>
<gene>
    <name evidence="2" type="ORF">OBE_09663</name>
</gene>
<dbReference type="Gene3D" id="3.90.1640.30">
    <property type="match status" value="1"/>
</dbReference>
<protein>
    <submittedName>
        <fullName evidence="2">Single-stranded-DNA-specific exonuclease RecJ</fullName>
    </submittedName>
</protein>
<sequence>VTDHHMPSGELPKACAVVDLHREDCKSRFKNLSGVGVAFKLIMALEGEYCDTTTLLDNYSDLLSIGTIGDVVELKDENRVFVKHGLESITNTDRPGLQALIKNSGLTGKTVSSTNVSFTIVPRINAVGRLGLSEKSVSLLLTEDYDEAAEISSQLCVDNSERQEIERD</sequence>
<dbReference type="InterPro" id="IPR051673">
    <property type="entry name" value="SSDNA_exonuclease_RecJ"/>
</dbReference>
<dbReference type="PANTHER" id="PTHR30255">
    <property type="entry name" value="SINGLE-STRANDED-DNA-SPECIFIC EXONUCLEASE RECJ"/>
    <property type="match status" value="1"/>
</dbReference>
<reference evidence="2" key="1">
    <citation type="journal article" date="2013" name="Environ. Microbiol.">
        <title>Microbiota from the distal guts of lean and obese adolescents exhibit partial functional redundancy besides clear differences in community structure.</title>
        <authorList>
            <person name="Ferrer M."/>
            <person name="Ruiz A."/>
            <person name="Lanza F."/>
            <person name="Haange S.B."/>
            <person name="Oberbach A."/>
            <person name="Till H."/>
            <person name="Bargiela R."/>
            <person name="Campoy C."/>
            <person name="Segura M.T."/>
            <person name="Richter M."/>
            <person name="von Bergen M."/>
            <person name="Seifert J."/>
            <person name="Suarez A."/>
        </authorList>
    </citation>
    <scope>NUCLEOTIDE SEQUENCE</scope>
</reference>
<dbReference type="GO" id="GO:0004527">
    <property type="term" value="F:exonuclease activity"/>
    <property type="evidence" value="ECO:0007669"/>
    <property type="project" value="UniProtKB-KW"/>
</dbReference>
<feature type="non-terminal residue" evidence="2">
    <location>
        <position position="1"/>
    </location>
</feature>
<comment type="caution">
    <text evidence="2">The sequence shown here is derived from an EMBL/GenBank/DDBJ whole genome shotgun (WGS) entry which is preliminary data.</text>
</comment>